<reference evidence="3" key="1">
    <citation type="submission" date="2024-03" db="EMBL/GenBank/DDBJ databases">
        <title>WGS assembly of Saponaria officinalis var. Norfolk2.</title>
        <authorList>
            <person name="Jenkins J."/>
            <person name="Shu S."/>
            <person name="Grimwood J."/>
            <person name="Barry K."/>
            <person name="Goodstein D."/>
            <person name="Schmutz J."/>
            <person name="Leebens-Mack J."/>
            <person name="Osbourn A."/>
        </authorList>
    </citation>
    <scope>NUCLEOTIDE SEQUENCE [LARGE SCALE GENOMIC DNA]</scope>
    <source>
        <strain evidence="3">JIC</strain>
    </source>
</reference>
<name>A0AAW1MKR6_SAPOF</name>
<evidence type="ECO:0000256" key="1">
    <source>
        <dbReference type="ARBA" id="ARBA00007240"/>
    </source>
</evidence>
<dbReference type="SUPFAM" id="SSF51445">
    <property type="entry name" value="(Trans)glycosidases"/>
    <property type="match status" value="1"/>
</dbReference>
<evidence type="ECO:0008006" key="5">
    <source>
        <dbReference type="Google" id="ProtNLM"/>
    </source>
</evidence>
<accession>A0AAW1MKR6</accession>
<dbReference type="EMBL" id="JBDFQZ010000002">
    <property type="protein sequence ID" value="KAK9748828.1"/>
    <property type="molecule type" value="Genomic_DNA"/>
</dbReference>
<dbReference type="Pfam" id="PF05691">
    <property type="entry name" value="Raffinose_syn"/>
    <property type="match status" value="1"/>
</dbReference>
<sequence>MSIFRFKVWWTTHWIGSNGSDIEHETQILILDKCDGDLGRPYVVIIPLIEGPFRASLQPGRVDEYVDICVESGSTKVVEDSFGSVLYMQTGTDPFKLVKNAMGVVQTHLGTFSLLKDKCPPGIVDKFGWCTWDVFYLKVHPKGVWDGVKGLVENRTSPGLVLIDDGWQSICHDDDPISDQEAMNRTSVGEQMPCRLDKAGLVWINMVISVLF</sequence>
<proteinExistence type="inferred from homology"/>
<organism evidence="3 4">
    <name type="scientific">Saponaria officinalis</name>
    <name type="common">Common soapwort</name>
    <name type="synonym">Lychnis saponaria</name>
    <dbReference type="NCBI Taxonomy" id="3572"/>
    <lineage>
        <taxon>Eukaryota</taxon>
        <taxon>Viridiplantae</taxon>
        <taxon>Streptophyta</taxon>
        <taxon>Embryophyta</taxon>
        <taxon>Tracheophyta</taxon>
        <taxon>Spermatophyta</taxon>
        <taxon>Magnoliopsida</taxon>
        <taxon>eudicotyledons</taxon>
        <taxon>Gunneridae</taxon>
        <taxon>Pentapetalae</taxon>
        <taxon>Caryophyllales</taxon>
        <taxon>Caryophyllaceae</taxon>
        <taxon>Caryophylleae</taxon>
        <taxon>Saponaria</taxon>
    </lineage>
</organism>
<dbReference type="PANTHER" id="PTHR31268">
    <property type="match status" value="1"/>
</dbReference>
<dbReference type="AlphaFoldDB" id="A0AAW1MKR6"/>
<evidence type="ECO:0000313" key="3">
    <source>
        <dbReference type="EMBL" id="KAK9748828.1"/>
    </source>
</evidence>
<keyword evidence="4" id="KW-1185">Reference proteome</keyword>
<dbReference type="GO" id="GO:0047274">
    <property type="term" value="F:galactinol-sucrose galactosyltransferase activity"/>
    <property type="evidence" value="ECO:0007669"/>
    <property type="project" value="TreeGrafter"/>
</dbReference>
<comment type="caution">
    <text evidence="3">The sequence shown here is derived from an EMBL/GenBank/DDBJ whole genome shotgun (WGS) entry which is preliminary data.</text>
</comment>
<dbReference type="InterPro" id="IPR017853">
    <property type="entry name" value="GH"/>
</dbReference>
<keyword evidence="2" id="KW-0119">Carbohydrate metabolism</keyword>
<evidence type="ECO:0000256" key="2">
    <source>
        <dbReference type="ARBA" id="ARBA00023277"/>
    </source>
</evidence>
<dbReference type="InterPro" id="IPR008811">
    <property type="entry name" value="Glycosyl_hydrolases_36"/>
</dbReference>
<protein>
    <recommendedName>
        <fullName evidence="5">Galactinol--sucrose galactosyltransferase</fullName>
    </recommendedName>
</protein>
<dbReference type="Proteomes" id="UP001443914">
    <property type="component" value="Unassembled WGS sequence"/>
</dbReference>
<dbReference type="PANTHER" id="PTHR31268:SF14">
    <property type="entry name" value="GALACTINOL--SUCROSE GALACTOSYLTRANSFERASE 5-RELATED"/>
    <property type="match status" value="1"/>
</dbReference>
<gene>
    <name evidence="3" type="ORF">RND81_02G083600</name>
</gene>
<comment type="similarity">
    <text evidence="1">Belongs to the glycosyl hydrolases 36 family.</text>
</comment>
<evidence type="ECO:0000313" key="4">
    <source>
        <dbReference type="Proteomes" id="UP001443914"/>
    </source>
</evidence>